<dbReference type="GO" id="GO:0006508">
    <property type="term" value="P:proteolysis"/>
    <property type="evidence" value="ECO:0007669"/>
    <property type="project" value="UniProtKB-KW"/>
</dbReference>
<accession>A0ABY6NCP2</accession>
<dbReference type="EMBL" id="CP085043">
    <property type="protein sequence ID" value="UZF15080.1"/>
    <property type="molecule type" value="Genomic_DNA"/>
</dbReference>
<dbReference type="Gene3D" id="2.40.10.10">
    <property type="entry name" value="Trypsin-like serine proteases"/>
    <property type="match status" value="1"/>
</dbReference>
<reference evidence="1" key="1">
    <citation type="submission" date="2021-10" db="EMBL/GenBank/DDBJ databases">
        <title>Complete genome sequences of five Ralstonia solancearum strains isolated from sunflower.</title>
        <authorList>
            <person name="She X."/>
            <person name="He Z."/>
        </authorList>
    </citation>
    <scope>NUCLEOTIDE SEQUENCE</scope>
    <source>
        <strain evidence="1">RS638</strain>
    </source>
</reference>
<name>A0ABY6NCP2_RALSL</name>
<keyword evidence="1" id="KW-0645">Protease</keyword>
<dbReference type="InterPro" id="IPR009003">
    <property type="entry name" value="Peptidase_S1_PA"/>
</dbReference>
<dbReference type="InterPro" id="IPR043504">
    <property type="entry name" value="Peptidase_S1_PA_chymotrypsin"/>
</dbReference>
<dbReference type="SUPFAM" id="SSF50494">
    <property type="entry name" value="Trypsin-like serine proteases"/>
    <property type="match status" value="1"/>
</dbReference>
<dbReference type="Pfam" id="PF13365">
    <property type="entry name" value="Trypsin_2"/>
    <property type="match status" value="1"/>
</dbReference>
<sequence length="287" mass="31501">MQVNTIAEQLFFTTVRIDTTTTQGEQGSGTGFFCNHKVGGQDYLFVVTNKHVVMGMREGHFSFLKQKDGLPVLGDGFNLEIAPQDWPSMWFGHPDPDIDIAICPLAPLLNFVQSQYGTDLFFRAVDTSAIPDAQQLQDLDAVEPVTFVGYPNSVWDSKNRLPVVRRGTTATPIEVDFEGTPRFLIDASVFGGSSGSPVFIFDQGTYATKRGGFVVGSRFHFVGVVAAVFLRKQWNEIVAIPIPTGAKPMVQHEEMIDLGIVFKAHAVVETIEAFLTAHKVDTSATVQ</sequence>
<keyword evidence="1" id="KW-0378">Hydrolase</keyword>
<gene>
    <name evidence="1" type="ORF">LH706_00985</name>
</gene>
<organism evidence="1">
    <name type="scientific">Ralstonia solanacearum</name>
    <name type="common">Pseudomonas solanacearum</name>
    <dbReference type="NCBI Taxonomy" id="305"/>
    <lineage>
        <taxon>Bacteria</taxon>
        <taxon>Pseudomonadati</taxon>
        <taxon>Pseudomonadota</taxon>
        <taxon>Betaproteobacteria</taxon>
        <taxon>Burkholderiales</taxon>
        <taxon>Burkholderiaceae</taxon>
        <taxon>Ralstonia</taxon>
        <taxon>Ralstonia solanacearum species complex</taxon>
    </lineage>
</organism>
<evidence type="ECO:0000313" key="1">
    <source>
        <dbReference type="EMBL" id="UZF15080.1"/>
    </source>
</evidence>
<dbReference type="GO" id="GO:0008233">
    <property type="term" value="F:peptidase activity"/>
    <property type="evidence" value="ECO:0007669"/>
    <property type="project" value="UniProtKB-KW"/>
</dbReference>
<proteinExistence type="predicted"/>
<protein>
    <submittedName>
        <fullName evidence="1">Serine protease</fullName>
    </submittedName>
</protein>